<feature type="compositionally biased region" description="Low complexity" evidence="1">
    <location>
        <begin position="173"/>
        <end position="191"/>
    </location>
</feature>
<comment type="caution">
    <text evidence="2">The sequence shown here is derived from an EMBL/GenBank/DDBJ whole genome shotgun (WGS) entry which is preliminary data.</text>
</comment>
<evidence type="ECO:0000313" key="3">
    <source>
        <dbReference type="Proteomes" id="UP000807353"/>
    </source>
</evidence>
<feature type="region of interest" description="Disordered" evidence="1">
    <location>
        <begin position="423"/>
        <end position="443"/>
    </location>
</feature>
<evidence type="ECO:0000313" key="2">
    <source>
        <dbReference type="EMBL" id="KAF9464358.1"/>
    </source>
</evidence>
<sequence>MASPFRQELQSIQDEVTEIAVIVSRVQQRLTDVTRRSEEHGDVWKARVIELEIQNKEYFNKANWLHQQNAHLESRVAQWKPEMDNAINARNAAFRKLKNTRRVVRDLIDERGDDPRGGTSSVSDAIEIKDEEITRALRDPLTNSRDSMDTDSDKTVRGGRPSLPIAKSSPTTSLRSARYGGRASARSSLRSDQGGNTTHSDALSESFVATPTQSSDLSVHPVAESLADRQEWRVHYSKPPASASISTGPVSHSKLVRCAIIKEETVGDLKSLDLDPEFGLRLHIEGDRVFVYDPIFLEGPSQTYILEWSRVQVNQKTREYITRGGAKMPVFHTFTFPTTENSHKWYYIGMHSWVATELPWSVWESLGQKSRQKLLKKLSERCHMQVDEQDIVKMLDSGELSQFCMEISSTLYQVKSEKFARRIGYGPRPDTRPERVDSGSGTQ</sequence>
<keyword evidence="3" id="KW-1185">Reference proteome</keyword>
<evidence type="ECO:0000256" key="1">
    <source>
        <dbReference type="SAM" id="MobiDB-lite"/>
    </source>
</evidence>
<name>A0A9P5Y6R4_9AGAR</name>
<protein>
    <submittedName>
        <fullName evidence="2">Uncharacterized protein</fullName>
    </submittedName>
</protein>
<feature type="compositionally biased region" description="Basic and acidic residues" evidence="1">
    <location>
        <begin position="126"/>
        <end position="138"/>
    </location>
</feature>
<reference evidence="2" key="1">
    <citation type="submission" date="2020-11" db="EMBL/GenBank/DDBJ databases">
        <authorList>
            <consortium name="DOE Joint Genome Institute"/>
            <person name="Ahrendt S."/>
            <person name="Riley R."/>
            <person name="Andreopoulos W."/>
            <person name="Labutti K."/>
            <person name="Pangilinan J."/>
            <person name="Ruiz-Duenas F.J."/>
            <person name="Barrasa J.M."/>
            <person name="Sanchez-Garcia M."/>
            <person name="Camarero S."/>
            <person name="Miyauchi S."/>
            <person name="Serrano A."/>
            <person name="Linde D."/>
            <person name="Babiker R."/>
            <person name="Drula E."/>
            <person name="Ayuso-Fernandez I."/>
            <person name="Pacheco R."/>
            <person name="Padilla G."/>
            <person name="Ferreira P."/>
            <person name="Barriuso J."/>
            <person name="Kellner H."/>
            <person name="Castanera R."/>
            <person name="Alfaro M."/>
            <person name="Ramirez L."/>
            <person name="Pisabarro A.G."/>
            <person name="Kuo A."/>
            <person name="Tritt A."/>
            <person name="Lipzen A."/>
            <person name="He G."/>
            <person name="Yan M."/>
            <person name="Ng V."/>
            <person name="Cullen D."/>
            <person name="Martin F."/>
            <person name="Rosso M.-N."/>
            <person name="Henrissat B."/>
            <person name="Hibbett D."/>
            <person name="Martinez A.T."/>
            <person name="Grigoriev I.V."/>
        </authorList>
    </citation>
    <scope>NUCLEOTIDE SEQUENCE</scope>
    <source>
        <strain evidence="2">CBS 247.69</strain>
    </source>
</reference>
<dbReference type="AlphaFoldDB" id="A0A9P5Y6R4"/>
<dbReference type="EMBL" id="MU150254">
    <property type="protein sequence ID" value="KAF9464358.1"/>
    <property type="molecule type" value="Genomic_DNA"/>
</dbReference>
<feature type="region of interest" description="Disordered" evidence="1">
    <location>
        <begin position="108"/>
        <end position="203"/>
    </location>
</feature>
<dbReference type="Proteomes" id="UP000807353">
    <property type="component" value="Unassembled WGS sequence"/>
</dbReference>
<feature type="compositionally biased region" description="Basic and acidic residues" evidence="1">
    <location>
        <begin position="146"/>
        <end position="156"/>
    </location>
</feature>
<feature type="compositionally biased region" description="Polar residues" evidence="1">
    <location>
        <begin position="193"/>
        <end position="203"/>
    </location>
</feature>
<gene>
    <name evidence="2" type="ORF">BDZ94DRAFT_1307889</name>
</gene>
<accession>A0A9P5Y6R4</accession>
<dbReference type="OrthoDB" id="2985494at2759"/>
<proteinExistence type="predicted"/>
<organism evidence="2 3">
    <name type="scientific">Collybia nuda</name>
    <dbReference type="NCBI Taxonomy" id="64659"/>
    <lineage>
        <taxon>Eukaryota</taxon>
        <taxon>Fungi</taxon>
        <taxon>Dikarya</taxon>
        <taxon>Basidiomycota</taxon>
        <taxon>Agaricomycotina</taxon>
        <taxon>Agaricomycetes</taxon>
        <taxon>Agaricomycetidae</taxon>
        <taxon>Agaricales</taxon>
        <taxon>Tricholomatineae</taxon>
        <taxon>Clitocybaceae</taxon>
        <taxon>Collybia</taxon>
    </lineage>
</organism>